<reference evidence="1" key="1">
    <citation type="submission" date="2020-07" db="EMBL/GenBank/DDBJ databases">
        <title>Multicomponent nature underlies the extraordinary mechanical properties of spider dragline silk.</title>
        <authorList>
            <person name="Kono N."/>
            <person name="Nakamura H."/>
            <person name="Mori M."/>
            <person name="Yoshida Y."/>
            <person name="Ohtoshi R."/>
            <person name="Malay A.D."/>
            <person name="Moran D.A.P."/>
            <person name="Tomita M."/>
            <person name="Numata K."/>
            <person name="Arakawa K."/>
        </authorList>
    </citation>
    <scope>NUCLEOTIDE SEQUENCE</scope>
</reference>
<accession>A0A8X6KGP5</accession>
<organism evidence="1 2">
    <name type="scientific">Trichonephila clavata</name>
    <name type="common">Joro spider</name>
    <name type="synonym">Nephila clavata</name>
    <dbReference type="NCBI Taxonomy" id="2740835"/>
    <lineage>
        <taxon>Eukaryota</taxon>
        <taxon>Metazoa</taxon>
        <taxon>Ecdysozoa</taxon>
        <taxon>Arthropoda</taxon>
        <taxon>Chelicerata</taxon>
        <taxon>Arachnida</taxon>
        <taxon>Araneae</taxon>
        <taxon>Araneomorphae</taxon>
        <taxon>Entelegynae</taxon>
        <taxon>Araneoidea</taxon>
        <taxon>Nephilidae</taxon>
        <taxon>Trichonephila</taxon>
    </lineage>
</organism>
<gene>
    <name evidence="1" type="ORF">TNCT_653581</name>
</gene>
<dbReference type="AlphaFoldDB" id="A0A8X6KGP5"/>
<evidence type="ECO:0000313" key="2">
    <source>
        <dbReference type="Proteomes" id="UP000887116"/>
    </source>
</evidence>
<keyword evidence="2" id="KW-1185">Reference proteome</keyword>
<evidence type="ECO:0000313" key="1">
    <source>
        <dbReference type="EMBL" id="GFQ73264.1"/>
    </source>
</evidence>
<name>A0A8X6KGP5_TRICU</name>
<comment type="caution">
    <text evidence="1">The sequence shown here is derived from an EMBL/GenBank/DDBJ whole genome shotgun (WGS) entry which is preliminary data.</text>
</comment>
<protein>
    <submittedName>
        <fullName evidence="1">Uncharacterized protein</fullName>
    </submittedName>
</protein>
<dbReference type="EMBL" id="BMAO01021279">
    <property type="protein sequence ID" value="GFQ73264.1"/>
    <property type="molecule type" value="Genomic_DNA"/>
</dbReference>
<proteinExistence type="predicted"/>
<sequence length="98" mass="11257">MPSMDVKAELFENCPRYEDLPSVELPYADPHGGEMVHAYGGARCSRKIAYTFAQFVKQKLQAGESEVRTVVYFDLSKFKTFDRVSMTKNNIAYVFNFK</sequence>
<dbReference type="Proteomes" id="UP000887116">
    <property type="component" value="Unassembled WGS sequence"/>
</dbReference>